<evidence type="ECO:0000256" key="2">
    <source>
        <dbReference type="SAM" id="MobiDB-lite"/>
    </source>
</evidence>
<dbReference type="Proteomes" id="UP000636110">
    <property type="component" value="Unassembled WGS sequence"/>
</dbReference>
<proteinExistence type="predicted"/>
<feature type="coiled-coil region" evidence="1">
    <location>
        <begin position="790"/>
        <end position="839"/>
    </location>
</feature>
<keyword evidence="3" id="KW-0472">Membrane</keyword>
<accession>A0ABR6EVA3</accession>
<sequence>MATKDEVRRVSIYINGSEAELTFKELGRGANKLKNELGQLTPGTEAFRKKAEELRQVNAILSGIRQEVNGVNESFSSLKDSIDDAKNLLLAGFSIDALVSGIRDVIAQNAELSDSLSNVQKTTGLTQASVIHLNDDLKKIDTRTAQEDLLGLATVAGKLGISAESDVLAFVKAADQISVALGEDLGGAEEAVNSLGKLTDIFKIKDEYGLEQSLLKVGSAINELGAAGTANEGYLVSFASRMAGIAPAAKISVENILGLGAVMDELSQPVEASTTAIGQFIVGLGKDTGKFAQIAKMSKSAFEDLLGKDANAAMIAVLENVKSTGGGIQDLADNMGMVGEDGARAVTALGALSNNLDLLKKRQALANWEFLQGTSLTNEFNVKNDNLAATLDKMGKKLANVWTDSSVLSAITSVTKLIFNNIDAIGSFIKVLMIAGIAWGTYALSVLIATKAKAEYIKTLIAAETLEKLSIVSTTALSMAKAVLTGNLRKAKQEWLLLNAVMGSNPYALVIAGVVALGAALYLYSSRLTEAEKAQKTLNDIQVEASSSIAEEKNKIDSLIDVIKNENIAKSDRISKVKELRAIMPGYLQHYSDEEILAGKATEAIGKYINALERRALEEASLKKLTEIDQKKIELNQRIEEGPGFMDGMKNFYKLDFSGDKFRKSLNEEIEGLENQRKLIKEKMNSSIKTGLAETNTDKKPDNSIGKRIEELKNQISILENAYQKLDATDTKGITSNIKKRRELEKQLEQLNGSTKAPKKDKSLKKAEKLFDDAELERISSLERTAQAIMDSYAKELSETDEHFRQLQKKHHTNAQAVAQIEKERISKLQQLNEKFRKEDLATLTGIQNEISQLSTAAISRDTDRQLAELEEASRLKIAQLDKEDTEVRERVTKQKASIDALKKSGKNDEALILEEAVARELDILDKSGKLREQYLKSQTKKENEIKSTAAGNKRLSGLEADVVNANSEGDGKKSIDAQIALLDFKHQIEVEKAEETGLAVEEINARYRSERKTLEEAHIKEQNEFAIEMAQKASDTVFSMLANSRHAETDAAISRLDKERETELSNKNLTESQKEAINRKYDEKVKKEKEKAWKNDQRASIAQALINGALAVTKVLAQTGILSPFAIPAIVAGTAAEVALIATQKMPQFEHGGYSAGDYDTEDKSSPSGFVRRPTLFSNSSSGRPFIAGEGYKTEYIISSEQLKDPVIADFVSTVEDMRGVRRFEQGGYSNQTVTSTISKPPAAQPAPSITFDTKPLENKMDQFIYLAKDAWNYRIFEEKQNKILEARNNASA</sequence>
<feature type="domain" description="Phage tail tape measure protein" evidence="4">
    <location>
        <begin position="141"/>
        <end position="325"/>
    </location>
</feature>
<reference evidence="5 6" key="1">
    <citation type="submission" date="2019-11" db="EMBL/GenBank/DDBJ databases">
        <title>Description of Pedobacter sp. LMG 31462T.</title>
        <authorList>
            <person name="Carlier A."/>
            <person name="Qi S."/>
            <person name="Vandamme P."/>
        </authorList>
    </citation>
    <scope>NUCLEOTIDE SEQUENCE [LARGE SCALE GENOMIC DNA]</scope>
    <source>
        <strain evidence="5 6">LMG 31462</strain>
    </source>
</reference>
<dbReference type="NCBIfam" id="TIGR01760">
    <property type="entry name" value="tape_meas_TP901"/>
    <property type="match status" value="1"/>
</dbReference>
<evidence type="ECO:0000313" key="5">
    <source>
        <dbReference type="EMBL" id="MBB2149185.1"/>
    </source>
</evidence>
<dbReference type="EMBL" id="WNXC01000002">
    <property type="protein sequence ID" value="MBB2149185.1"/>
    <property type="molecule type" value="Genomic_DNA"/>
</dbReference>
<organism evidence="5 6">
    <name type="scientific">Pedobacter gandavensis</name>
    <dbReference type="NCBI Taxonomy" id="2679963"/>
    <lineage>
        <taxon>Bacteria</taxon>
        <taxon>Pseudomonadati</taxon>
        <taxon>Bacteroidota</taxon>
        <taxon>Sphingobacteriia</taxon>
        <taxon>Sphingobacteriales</taxon>
        <taxon>Sphingobacteriaceae</taxon>
        <taxon>Pedobacter</taxon>
    </lineage>
</organism>
<keyword evidence="3" id="KW-1133">Transmembrane helix</keyword>
<keyword evidence="1" id="KW-0175">Coiled coil</keyword>
<protein>
    <submittedName>
        <fullName evidence="5">Phage tail tape measure protein</fullName>
    </submittedName>
</protein>
<feature type="transmembrane region" description="Helical" evidence="3">
    <location>
        <begin position="496"/>
        <end position="524"/>
    </location>
</feature>
<feature type="transmembrane region" description="Helical" evidence="3">
    <location>
        <begin position="428"/>
        <end position="449"/>
    </location>
</feature>
<evidence type="ECO:0000313" key="6">
    <source>
        <dbReference type="Proteomes" id="UP000636110"/>
    </source>
</evidence>
<evidence type="ECO:0000256" key="1">
    <source>
        <dbReference type="SAM" id="Coils"/>
    </source>
</evidence>
<comment type="caution">
    <text evidence="5">The sequence shown here is derived from an EMBL/GenBank/DDBJ whole genome shotgun (WGS) entry which is preliminary data.</text>
</comment>
<name>A0ABR6EVA3_9SPHI</name>
<keyword evidence="3" id="KW-0812">Transmembrane</keyword>
<feature type="coiled-coil region" evidence="1">
    <location>
        <begin position="663"/>
        <end position="754"/>
    </location>
</feature>
<evidence type="ECO:0000259" key="4">
    <source>
        <dbReference type="Pfam" id="PF10145"/>
    </source>
</evidence>
<dbReference type="InterPro" id="IPR010090">
    <property type="entry name" value="Phage_tape_meas"/>
</dbReference>
<evidence type="ECO:0000256" key="3">
    <source>
        <dbReference type="SAM" id="Phobius"/>
    </source>
</evidence>
<dbReference type="Pfam" id="PF10145">
    <property type="entry name" value="PhageMin_Tail"/>
    <property type="match status" value="1"/>
</dbReference>
<dbReference type="RefSeq" id="WP_182956351.1">
    <property type="nucleotide sequence ID" value="NZ_WNXC01000002.1"/>
</dbReference>
<feature type="region of interest" description="Disordered" evidence="2">
    <location>
        <begin position="1155"/>
        <end position="1175"/>
    </location>
</feature>
<keyword evidence="6" id="KW-1185">Reference proteome</keyword>
<gene>
    <name evidence="5" type="ORF">GM920_09720</name>
</gene>